<keyword evidence="3" id="KW-1185">Reference proteome</keyword>
<reference evidence="2" key="1">
    <citation type="submission" date="2023-10" db="EMBL/GenBank/DDBJ databases">
        <authorList>
            <person name="Chen Y."/>
            <person name="Shah S."/>
            <person name="Dougan E. K."/>
            <person name="Thang M."/>
            <person name="Chan C."/>
        </authorList>
    </citation>
    <scope>NUCLEOTIDE SEQUENCE [LARGE SCALE GENOMIC DNA]</scope>
</reference>
<feature type="region of interest" description="Disordered" evidence="1">
    <location>
        <begin position="291"/>
        <end position="339"/>
    </location>
</feature>
<dbReference type="Proteomes" id="UP001189429">
    <property type="component" value="Unassembled WGS sequence"/>
</dbReference>
<gene>
    <name evidence="2" type="ORF">PCOR1329_LOCUS57458</name>
</gene>
<evidence type="ECO:0000313" key="3">
    <source>
        <dbReference type="Proteomes" id="UP001189429"/>
    </source>
</evidence>
<evidence type="ECO:0000256" key="1">
    <source>
        <dbReference type="SAM" id="MobiDB-lite"/>
    </source>
</evidence>
<comment type="caution">
    <text evidence="2">The sequence shown here is derived from an EMBL/GenBank/DDBJ whole genome shotgun (WGS) entry which is preliminary data.</text>
</comment>
<protein>
    <submittedName>
        <fullName evidence="2">Uncharacterized protein</fullName>
    </submittedName>
</protein>
<proteinExistence type="predicted"/>
<evidence type="ECO:0000313" key="2">
    <source>
        <dbReference type="EMBL" id="CAK0871769.1"/>
    </source>
</evidence>
<dbReference type="EMBL" id="CAUYUJ010017100">
    <property type="protein sequence ID" value="CAK0871769.1"/>
    <property type="molecule type" value="Genomic_DNA"/>
</dbReference>
<name>A0ABN9VHR8_9DINO</name>
<sequence>MTPVVLVVRAESRGRTRAIRGIVRRRNKERASFQQHASQPCAPRRGGRIRRVSSLSSGLADSESGSEIARLCAVYSDCCHRRVCDGTTGSRWQACCCLCARAWAFGCLIVIPCAWIQRAREPRFALVLPCIQIACQWDVHISLPAVPIRSLTCGSCRPLRSYCSDHAPVWASFDISPGKPISKLSAAANAGPYDAEVMDAEGLWRAGRIVDRRGAAGGTYELLIARGPPAAPPHFQLWRNVLDRGQRWRQLEQPATLEVYSVSARAWCPGARASRADRQLGEGQFVARFRMPDGASWPPGRPARACRGRGPGGEARESVYSGDRTSVGPKGGARISGGSRFPWDAADFRRRRGRHRPHLGEGTLPDPWIRRPRATFRGSPIHACAPPMCALVVPSLASIFANVW</sequence>
<organism evidence="2 3">
    <name type="scientific">Prorocentrum cordatum</name>
    <dbReference type="NCBI Taxonomy" id="2364126"/>
    <lineage>
        <taxon>Eukaryota</taxon>
        <taxon>Sar</taxon>
        <taxon>Alveolata</taxon>
        <taxon>Dinophyceae</taxon>
        <taxon>Prorocentrales</taxon>
        <taxon>Prorocentraceae</taxon>
        <taxon>Prorocentrum</taxon>
    </lineage>
</organism>
<accession>A0ABN9VHR8</accession>